<sequence>MKKINYYQIIPYLITTLVVLLNVLVLRPYVNLYYYDRQVIEFKKSSWFFTIVLALLLLIALIIYAYKKRKLNKPFLLNSLFVAVLFAFFIKIWIDNALLYINTKFDNGTIAKSYTIRKFVDLDAPLFYDNKKEIPFSKNQLEKIEAARKMKNLKSIYLLKDNDTININYKIGFLKINYLKIRN</sequence>
<accession>A0ABP7VTM6</accession>
<evidence type="ECO:0000256" key="1">
    <source>
        <dbReference type="SAM" id="Phobius"/>
    </source>
</evidence>
<reference evidence="3" key="1">
    <citation type="journal article" date="2019" name="Int. J. Syst. Evol. Microbiol.">
        <title>The Global Catalogue of Microorganisms (GCM) 10K type strain sequencing project: providing services to taxonomists for standard genome sequencing and annotation.</title>
        <authorList>
            <consortium name="The Broad Institute Genomics Platform"/>
            <consortium name="The Broad Institute Genome Sequencing Center for Infectious Disease"/>
            <person name="Wu L."/>
            <person name="Ma J."/>
        </authorList>
    </citation>
    <scope>NUCLEOTIDE SEQUENCE [LARGE SCALE GENOMIC DNA]</scope>
    <source>
        <strain evidence="3">JCM 17069</strain>
    </source>
</reference>
<proteinExistence type="predicted"/>
<dbReference type="Proteomes" id="UP001500367">
    <property type="component" value="Unassembled WGS sequence"/>
</dbReference>
<feature type="transmembrane region" description="Helical" evidence="1">
    <location>
        <begin position="47"/>
        <end position="66"/>
    </location>
</feature>
<keyword evidence="1" id="KW-0472">Membrane</keyword>
<dbReference type="RefSeq" id="WP_344816352.1">
    <property type="nucleotide sequence ID" value="NZ_BAABCT010000004.1"/>
</dbReference>
<keyword evidence="1" id="KW-0812">Transmembrane</keyword>
<name>A0ABP7VTM6_9FLAO</name>
<feature type="transmembrane region" description="Helical" evidence="1">
    <location>
        <begin position="12"/>
        <end position="35"/>
    </location>
</feature>
<dbReference type="EMBL" id="BAABCT010000004">
    <property type="protein sequence ID" value="GAA4072721.1"/>
    <property type="molecule type" value="Genomic_DNA"/>
</dbReference>
<gene>
    <name evidence="2" type="ORF">GCM10022389_17660</name>
</gene>
<evidence type="ECO:0000313" key="2">
    <source>
        <dbReference type="EMBL" id="GAA4072721.1"/>
    </source>
</evidence>
<keyword evidence="3" id="KW-1185">Reference proteome</keyword>
<keyword evidence="1" id="KW-1133">Transmembrane helix</keyword>
<evidence type="ECO:0000313" key="3">
    <source>
        <dbReference type="Proteomes" id="UP001500367"/>
    </source>
</evidence>
<organism evidence="2 3">
    <name type="scientific">Flavobacterium cheonanense</name>
    <dbReference type="NCBI Taxonomy" id="706183"/>
    <lineage>
        <taxon>Bacteria</taxon>
        <taxon>Pseudomonadati</taxon>
        <taxon>Bacteroidota</taxon>
        <taxon>Flavobacteriia</taxon>
        <taxon>Flavobacteriales</taxon>
        <taxon>Flavobacteriaceae</taxon>
        <taxon>Flavobacterium</taxon>
    </lineage>
</organism>
<feature type="transmembrane region" description="Helical" evidence="1">
    <location>
        <begin position="75"/>
        <end position="94"/>
    </location>
</feature>
<comment type="caution">
    <text evidence="2">The sequence shown here is derived from an EMBL/GenBank/DDBJ whole genome shotgun (WGS) entry which is preliminary data.</text>
</comment>
<protein>
    <submittedName>
        <fullName evidence="2">Uncharacterized protein</fullName>
    </submittedName>
</protein>